<reference evidence="3 4" key="1">
    <citation type="submission" date="2019-03" db="EMBL/GenBank/DDBJ databases">
        <title>Freshwater and sediment microbial communities from various areas in North America, analyzing microbe dynamics in response to fracking.</title>
        <authorList>
            <person name="Lamendella R."/>
        </authorList>
    </citation>
    <scope>NUCLEOTIDE SEQUENCE [LARGE SCALE GENOMIC DNA]</scope>
    <source>
        <strain evidence="3 4">114D</strain>
    </source>
</reference>
<evidence type="ECO:0000313" key="3">
    <source>
        <dbReference type="EMBL" id="TDN98222.1"/>
    </source>
</evidence>
<dbReference type="Gene3D" id="3.40.50.2000">
    <property type="entry name" value="Glycogen Phosphorylase B"/>
    <property type="match status" value="2"/>
</dbReference>
<dbReference type="PANTHER" id="PTHR46401:SF2">
    <property type="entry name" value="GLYCOSYLTRANSFERASE WBBK-RELATED"/>
    <property type="match status" value="1"/>
</dbReference>
<dbReference type="SUPFAM" id="SSF53756">
    <property type="entry name" value="UDP-Glycosyltransferase/glycogen phosphorylase"/>
    <property type="match status" value="1"/>
</dbReference>
<sequence length="323" mass="36928">MNQGKPILFMRKKGEGFSIEEVFNVLLDYLHSQKKELPSKSSSVYGILNNIIHARKHRKTISHISGDIHYIALGTGKNTVLTIHDIKSIIKGNIFRKLIFKALWFWIPALIVSKITVISNFTKNELTKIIPFARNKIIVIYNPYNQKIVFQTKSFNKIKPNILHIGTKENKNLIRVIQAISKINCHLTIVGTLTVEQTQYLQKYKISYSNEVNVSFDRIAALYCECDIVSFPSLYEGFGMPILEGNKAGRVVLSSNVCSMPEIAGNSACLVDPTNVLSIRNGFQKIIEEEDYREKLIKNGWENLKRFTPETIAQQYNNLYQEL</sequence>
<accession>A0A4R6GS56</accession>
<evidence type="ECO:0000256" key="1">
    <source>
        <dbReference type="ARBA" id="ARBA00022679"/>
    </source>
</evidence>
<keyword evidence="1 3" id="KW-0808">Transferase</keyword>
<dbReference type="PANTHER" id="PTHR46401">
    <property type="entry name" value="GLYCOSYLTRANSFERASE WBBK-RELATED"/>
    <property type="match status" value="1"/>
</dbReference>
<evidence type="ECO:0000259" key="2">
    <source>
        <dbReference type="Pfam" id="PF00534"/>
    </source>
</evidence>
<proteinExistence type="predicted"/>
<dbReference type="Pfam" id="PF00534">
    <property type="entry name" value="Glycos_transf_1"/>
    <property type="match status" value="1"/>
</dbReference>
<protein>
    <submittedName>
        <fullName evidence="3">Glycosyltransferase involved in cell wall biosynthesis</fullName>
    </submittedName>
</protein>
<organism evidence="3 4">
    <name type="scientific">Sunxiuqinia elliptica</name>
    <dbReference type="NCBI Taxonomy" id="655355"/>
    <lineage>
        <taxon>Bacteria</taxon>
        <taxon>Pseudomonadati</taxon>
        <taxon>Bacteroidota</taxon>
        <taxon>Bacteroidia</taxon>
        <taxon>Marinilabiliales</taxon>
        <taxon>Prolixibacteraceae</taxon>
        <taxon>Sunxiuqinia</taxon>
    </lineage>
</organism>
<dbReference type="RefSeq" id="WP_133466003.1">
    <property type="nucleotide sequence ID" value="NZ_SNWI01000008.1"/>
</dbReference>
<dbReference type="GO" id="GO:0016757">
    <property type="term" value="F:glycosyltransferase activity"/>
    <property type="evidence" value="ECO:0007669"/>
    <property type="project" value="InterPro"/>
</dbReference>
<evidence type="ECO:0000313" key="4">
    <source>
        <dbReference type="Proteomes" id="UP000294848"/>
    </source>
</evidence>
<dbReference type="AlphaFoldDB" id="A0A4R6GS56"/>
<dbReference type="CDD" id="cd03809">
    <property type="entry name" value="GT4_MtfB-like"/>
    <property type="match status" value="1"/>
</dbReference>
<dbReference type="Proteomes" id="UP000294848">
    <property type="component" value="Unassembled WGS sequence"/>
</dbReference>
<dbReference type="OrthoDB" id="9801609at2"/>
<feature type="domain" description="Glycosyl transferase family 1" evidence="2">
    <location>
        <begin position="154"/>
        <end position="300"/>
    </location>
</feature>
<gene>
    <name evidence="3" type="ORF">DET52_1089</name>
</gene>
<dbReference type="EMBL" id="SNWI01000008">
    <property type="protein sequence ID" value="TDN98222.1"/>
    <property type="molecule type" value="Genomic_DNA"/>
</dbReference>
<dbReference type="InterPro" id="IPR001296">
    <property type="entry name" value="Glyco_trans_1"/>
</dbReference>
<comment type="caution">
    <text evidence="3">The sequence shown here is derived from an EMBL/GenBank/DDBJ whole genome shotgun (WGS) entry which is preliminary data.</text>
</comment>
<name>A0A4R6GS56_9BACT</name>